<dbReference type="SUPFAM" id="SSF48371">
    <property type="entry name" value="ARM repeat"/>
    <property type="match status" value="1"/>
</dbReference>
<dbReference type="SMART" id="SM00515">
    <property type="entry name" value="eIF5C"/>
    <property type="match status" value="1"/>
</dbReference>
<reference evidence="3" key="1">
    <citation type="submission" date="2020-11" db="EMBL/GenBank/DDBJ databases">
        <authorList>
            <person name="Whiteford S."/>
        </authorList>
    </citation>
    <scope>NUCLEOTIDE SEQUENCE</scope>
</reference>
<evidence type="ECO:0000313" key="3">
    <source>
        <dbReference type="EMBL" id="CAG9101556.1"/>
    </source>
</evidence>
<feature type="compositionally biased region" description="Acidic residues" evidence="1">
    <location>
        <begin position="95"/>
        <end position="106"/>
    </location>
</feature>
<dbReference type="Gene3D" id="1.25.40.180">
    <property type="match status" value="1"/>
</dbReference>
<dbReference type="AlphaFoldDB" id="A0A8S4DLF1"/>
<dbReference type="Pfam" id="PF02020">
    <property type="entry name" value="W2"/>
    <property type="match status" value="1"/>
</dbReference>
<keyword evidence="4" id="KW-1185">Reference proteome</keyword>
<dbReference type="InterPro" id="IPR016024">
    <property type="entry name" value="ARM-type_fold"/>
</dbReference>
<dbReference type="PROSITE" id="PS51363">
    <property type="entry name" value="W2"/>
    <property type="match status" value="1"/>
</dbReference>
<evidence type="ECO:0000256" key="1">
    <source>
        <dbReference type="SAM" id="MobiDB-lite"/>
    </source>
</evidence>
<proteinExistence type="predicted"/>
<feature type="region of interest" description="Disordered" evidence="1">
    <location>
        <begin position="87"/>
        <end position="106"/>
    </location>
</feature>
<feature type="domain" description="W2" evidence="2">
    <location>
        <begin position="1"/>
        <end position="63"/>
    </location>
</feature>
<dbReference type="InterPro" id="IPR003307">
    <property type="entry name" value="W2_domain"/>
</dbReference>
<dbReference type="EMBL" id="CAJHNJ030000006">
    <property type="protein sequence ID" value="CAG9101556.1"/>
    <property type="molecule type" value="Genomic_DNA"/>
</dbReference>
<evidence type="ECO:0000259" key="2">
    <source>
        <dbReference type="PROSITE" id="PS51363"/>
    </source>
</evidence>
<dbReference type="Proteomes" id="UP000653454">
    <property type="component" value="Unassembled WGS sequence"/>
</dbReference>
<accession>A0A8S4DLF1</accession>
<organism evidence="3 4">
    <name type="scientific">Plutella xylostella</name>
    <name type="common">Diamondback moth</name>
    <name type="synonym">Plutella maculipennis</name>
    <dbReference type="NCBI Taxonomy" id="51655"/>
    <lineage>
        <taxon>Eukaryota</taxon>
        <taxon>Metazoa</taxon>
        <taxon>Ecdysozoa</taxon>
        <taxon>Arthropoda</taxon>
        <taxon>Hexapoda</taxon>
        <taxon>Insecta</taxon>
        <taxon>Pterygota</taxon>
        <taxon>Neoptera</taxon>
        <taxon>Endopterygota</taxon>
        <taxon>Lepidoptera</taxon>
        <taxon>Glossata</taxon>
        <taxon>Ditrysia</taxon>
        <taxon>Yponomeutoidea</taxon>
        <taxon>Plutellidae</taxon>
        <taxon>Plutella</taxon>
    </lineage>
</organism>
<evidence type="ECO:0000313" key="4">
    <source>
        <dbReference type="Proteomes" id="UP000653454"/>
    </source>
</evidence>
<comment type="caution">
    <text evidence="3">The sequence shown here is derived from an EMBL/GenBank/DDBJ whole genome shotgun (WGS) entry which is preliminary data.</text>
</comment>
<name>A0A8S4DLF1_PLUXY</name>
<sequence length="106" mass="12005">MHHCLPRKGLLYDADIVEEKSIVEWAAKPSKKYARKEVAAEVRAAAQPFLDWLQQAEEDDSHDEDEEDIEIEYDDRAKATPIKAVAAPAARRDADEEENDVDIDAI</sequence>
<gene>
    <name evidence="3" type="ORF">PLXY2_LOCUS2418</name>
</gene>
<protein>
    <submittedName>
        <fullName evidence="3">(diamondback moth) hypothetical protein</fullName>
    </submittedName>
</protein>